<name>A0A7J7G233_CAMSI</name>
<dbReference type="EC" id="2.5.1.18" evidence="2"/>
<comment type="caution">
    <text evidence="8">The sequence shown here is derived from an EMBL/GenBank/DDBJ whole genome shotgun (WGS) entry which is preliminary data.</text>
</comment>
<proteinExistence type="inferred from homology"/>
<keyword evidence="3" id="KW-0808">Transferase</keyword>
<dbReference type="InterPro" id="IPR010987">
    <property type="entry name" value="Glutathione-S-Trfase_C-like"/>
</dbReference>
<dbReference type="Gene3D" id="3.40.30.10">
    <property type="entry name" value="Glutaredoxin"/>
    <property type="match status" value="1"/>
</dbReference>
<protein>
    <recommendedName>
        <fullName evidence="5">Probable glutathione S-transferase</fullName>
        <ecNumber evidence="2">2.5.1.18</ecNumber>
    </recommendedName>
</protein>
<comment type="similarity">
    <text evidence="1">Belongs to the GST superfamily. HSP26 family.</text>
</comment>
<dbReference type="SUPFAM" id="SSF52833">
    <property type="entry name" value="Thioredoxin-like"/>
    <property type="match status" value="1"/>
</dbReference>
<dbReference type="FunFam" id="3.40.30.10:FF:000014">
    <property type="entry name" value="Tau class glutathione S-transferase"/>
    <property type="match status" value="1"/>
</dbReference>
<dbReference type="AlphaFoldDB" id="A0A7J7G233"/>
<dbReference type="PANTHER" id="PTHR11260:SF614">
    <property type="entry name" value="GLUTATHIONE S-TRANSFERASE"/>
    <property type="match status" value="1"/>
</dbReference>
<evidence type="ECO:0000256" key="1">
    <source>
        <dbReference type="ARBA" id="ARBA00009929"/>
    </source>
</evidence>
<dbReference type="SFLD" id="SFLDG00358">
    <property type="entry name" value="Main_(cytGST)"/>
    <property type="match status" value="1"/>
</dbReference>
<reference evidence="9" key="1">
    <citation type="journal article" date="2020" name="Nat. Commun.">
        <title>Genome assembly of wild tea tree DASZ reveals pedigree and selection history of tea varieties.</title>
        <authorList>
            <person name="Zhang W."/>
            <person name="Zhang Y."/>
            <person name="Qiu H."/>
            <person name="Guo Y."/>
            <person name="Wan H."/>
            <person name="Zhang X."/>
            <person name="Scossa F."/>
            <person name="Alseekh S."/>
            <person name="Zhang Q."/>
            <person name="Wang P."/>
            <person name="Xu L."/>
            <person name="Schmidt M.H."/>
            <person name="Jia X."/>
            <person name="Li D."/>
            <person name="Zhu A."/>
            <person name="Guo F."/>
            <person name="Chen W."/>
            <person name="Ni D."/>
            <person name="Usadel B."/>
            <person name="Fernie A.R."/>
            <person name="Wen W."/>
        </authorList>
    </citation>
    <scope>NUCLEOTIDE SEQUENCE [LARGE SCALE GENOMIC DNA]</scope>
    <source>
        <strain evidence="9">cv. G240</strain>
    </source>
</reference>
<dbReference type="CDD" id="cd03058">
    <property type="entry name" value="GST_N_Tau"/>
    <property type="match status" value="1"/>
</dbReference>
<dbReference type="SUPFAM" id="SSF47616">
    <property type="entry name" value="GST C-terminal domain-like"/>
    <property type="match status" value="1"/>
</dbReference>
<organism evidence="8 9">
    <name type="scientific">Camellia sinensis</name>
    <name type="common">Tea plant</name>
    <name type="synonym">Thea sinensis</name>
    <dbReference type="NCBI Taxonomy" id="4442"/>
    <lineage>
        <taxon>Eukaryota</taxon>
        <taxon>Viridiplantae</taxon>
        <taxon>Streptophyta</taxon>
        <taxon>Embryophyta</taxon>
        <taxon>Tracheophyta</taxon>
        <taxon>Spermatophyta</taxon>
        <taxon>Magnoliopsida</taxon>
        <taxon>eudicotyledons</taxon>
        <taxon>Gunneridae</taxon>
        <taxon>Pentapetalae</taxon>
        <taxon>asterids</taxon>
        <taxon>Ericales</taxon>
        <taxon>Theaceae</taxon>
        <taxon>Camellia</taxon>
    </lineage>
</organism>
<dbReference type="Proteomes" id="UP000593564">
    <property type="component" value="Unassembled WGS sequence"/>
</dbReference>
<dbReference type="GO" id="GO:0006749">
    <property type="term" value="P:glutathione metabolic process"/>
    <property type="evidence" value="ECO:0007669"/>
    <property type="project" value="InterPro"/>
</dbReference>
<dbReference type="PROSITE" id="PS50405">
    <property type="entry name" value="GST_CTER"/>
    <property type="match status" value="1"/>
</dbReference>
<evidence type="ECO:0000259" key="7">
    <source>
        <dbReference type="PROSITE" id="PS50405"/>
    </source>
</evidence>
<dbReference type="EMBL" id="JACBKZ010000014">
    <property type="protein sequence ID" value="KAF5934211.1"/>
    <property type="molecule type" value="Genomic_DNA"/>
</dbReference>
<evidence type="ECO:0000256" key="2">
    <source>
        <dbReference type="ARBA" id="ARBA00012452"/>
    </source>
</evidence>
<evidence type="ECO:0000259" key="6">
    <source>
        <dbReference type="PROSITE" id="PS50404"/>
    </source>
</evidence>
<dbReference type="SFLD" id="SFLDS00019">
    <property type="entry name" value="Glutathione_Transferase_(cytos"/>
    <property type="match status" value="1"/>
</dbReference>
<dbReference type="SMR" id="A0A7J7G233"/>
<dbReference type="InterPro" id="IPR045074">
    <property type="entry name" value="GST_C_Tau"/>
</dbReference>
<evidence type="ECO:0000313" key="9">
    <source>
        <dbReference type="Proteomes" id="UP000593564"/>
    </source>
</evidence>
<dbReference type="FunFam" id="1.20.1050.10:FF:000012">
    <property type="entry name" value="Tau class glutathione S-transferase"/>
    <property type="match status" value="1"/>
</dbReference>
<dbReference type="InterPro" id="IPR045073">
    <property type="entry name" value="Omega/Tau-like"/>
</dbReference>
<dbReference type="PROSITE" id="PS50404">
    <property type="entry name" value="GST_NTER"/>
    <property type="match status" value="1"/>
</dbReference>
<dbReference type="PANTHER" id="PTHR11260">
    <property type="entry name" value="GLUTATHIONE S-TRANSFERASE, GST, SUPERFAMILY, GST DOMAIN CONTAINING"/>
    <property type="match status" value="1"/>
</dbReference>
<feature type="domain" description="GST C-terminal" evidence="7">
    <location>
        <begin position="86"/>
        <end position="209"/>
    </location>
</feature>
<dbReference type="InterPro" id="IPR004045">
    <property type="entry name" value="Glutathione_S-Trfase_N"/>
</dbReference>
<gene>
    <name evidence="8" type="ORF">HYC85_030382</name>
</gene>
<sequence>MGGVKLIGTTTSFPCARVEWALKLKGVEYEFIEEDLMNKSPLLLKYNPVHKKVPVLVHDGKPIAESLVILEYIDETWNVNPLLPQDPYERAMARFWAKFNDEKCVLGAWNTCTAEGEEKEKAIESAKESFAFLEKQIEGKKFFSGENIGFLDLVVGWISIWLSAMEEIGGTSLVNAANFPCLHEWAQNFVQDPHIKECLPPIEKIVNYIQGGISYLRALAANKQ</sequence>
<dbReference type="GO" id="GO:0005737">
    <property type="term" value="C:cytoplasm"/>
    <property type="evidence" value="ECO:0007669"/>
    <property type="project" value="TreeGrafter"/>
</dbReference>
<feature type="domain" description="GST N-terminal" evidence="6">
    <location>
        <begin position="2"/>
        <end position="81"/>
    </location>
</feature>
<dbReference type="InterPro" id="IPR036249">
    <property type="entry name" value="Thioredoxin-like_sf"/>
</dbReference>
<dbReference type="Pfam" id="PF00043">
    <property type="entry name" value="GST_C"/>
    <property type="match status" value="1"/>
</dbReference>
<comment type="catalytic activity">
    <reaction evidence="4">
        <text>RX + glutathione = an S-substituted glutathione + a halide anion + H(+)</text>
        <dbReference type="Rhea" id="RHEA:16437"/>
        <dbReference type="ChEBI" id="CHEBI:15378"/>
        <dbReference type="ChEBI" id="CHEBI:16042"/>
        <dbReference type="ChEBI" id="CHEBI:17792"/>
        <dbReference type="ChEBI" id="CHEBI:57925"/>
        <dbReference type="ChEBI" id="CHEBI:90779"/>
        <dbReference type="EC" id="2.5.1.18"/>
    </reaction>
</comment>
<dbReference type="InterPro" id="IPR040079">
    <property type="entry name" value="Glutathione_S-Trfase"/>
</dbReference>
<evidence type="ECO:0000256" key="3">
    <source>
        <dbReference type="ARBA" id="ARBA00022679"/>
    </source>
</evidence>
<keyword evidence="9" id="KW-1185">Reference proteome</keyword>
<dbReference type="SFLD" id="SFLDG01152">
    <property type="entry name" value="Main.3:_Omega-_and_Tau-like"/>
    <property type="match status" value="1"/>
</dbReference>
<evidence type="ECO:0000256" key="5">
    <source>
        <dbReference type="ARBA" id="ARBA00071370"/>
    </source>
</evidence>
<dbReference type="Pfam" id="PF02798">
    <property type="entry name" value="GST_N"/>
    <property type="match status" value="1"/>
</dbReference>
<dbReference type="Gene3D" id="1.20.1050.10">
    <property type="match status" value="1"/>
</dbReference>
<dbReference type="GO" id="GO:0004364">
    <property type="term" value="F:glutathione transferase activity"/>
    <property type="evidence" value="ECO:0007669"/>
    <property type="project" value="UniProtKB-EC"/>
</dbReference>
<accession>A0A7J7G233</accession>
<reference evidence="8 9" key="2">
    <citation type="submission" date="2020-07" db="EMBL/GenBank/DDBJ databases">
        <title>Genome assembly of wild tea tree DASZ reveals pedigree and selection history of tea varieties.</title>
        <authorList>
            <person name="Zhang W."/>
        </authorList>
    </citation>
    <scope>NUCLEOTIDE SEQUENCE [LARGE SCALE GENOMIC DNA]</scope>
    <source>
        <strain evidence="9">cv. G240</strain>
        <tissue evidence="8">Leaf</tissue>
    </source>
</reference>
<evidence type="ECO:0000256" key="4">
    <source>
        <dbReference type="ARBA" id="ARBA00047960"/>
    </source>
</evidence>
<dbReference type="InterPro" id="IPR004046">
    <property type="entry name" value="GST_C"/>
</dbReference>
<dbReference type="InterPro" id="IPR036282">
    <property type="entry name" value="Glutathione-S-Trfase_C_sf"/>
</dbReference>
<evidence type="ECO:0000313" key="8">
    <source>
        <dbReference type="EMBL" id="KAF5934211.1"/>
    </source>
</evidence>
<dbReference type="CDD" id="cd03185">
    <property type="entry name" value="GST_C_Tau"/>
    <property type="match status" value="1"/>
</dbReference>